<dbReference type="AlphaFoldDB" id="A0A8T8XHV3"/>
<evidence type="ECO:0000256" key="1">
    <source>
        <dbReference type="SAM" id="MobiDB-lite"/>
    </source>
</evidence>
<gene>
    <name evidence="2" type="ORF">BO86DRAFT_7283</name>
</gene>
<sequence>MPGEGLVTPFSTHQLTNSLRLAASPLPLLCISVGVTADRVSSESLSGRETPSVIQCSIGQQMEGKLDSNCQTSPRSLDSTSSPPPLSHFSAPMDASYHYRGLRCDQYLAARRMSYCSKSTHPQEENC</sequence>
<dbReference type="EMBL" id="KZ824770">
    <property type="protein sequence ID" value="RAH87630.1"/>
    <property type="molecule type" value="Genomic_DNA"/>
</dbReference>
<reference evidence="2 3" key="1">
    <citation type="submission" date="2018-02" db="EMBL/GenBank/DDBJ databases">
        <title>The genomes of Aspergillus section Nigri reveals drivers in fungal speciation.</title>
        <authorList>
            <consortium name="DOE Joint Genome Institute"/>
            <person name="Vesth T.C."/>
            <person name="Nybo J."/>
            <person name="Theobald S."/>
            <person name="Brandl J."/>
            <person name="Frisvad J.C."/>
            <person name="Nielsen K.F."/>
            <person name="Lyhne E.K."/>
            <person name="Kogle M.E."/>
            <person name="Kuo A."/>
            <person name="Riley R."/>
            <person name="Clum A."/>
            <person name="Nolan M."/>
            <person name="Lipzen A."/>
            <person name="Salamov A."/>
            <person name="Henrissat B."/>
            <person name="Wiebenga A."/>
            <person name="De vries R.P."/>
            <person name="Grigoriev I.V."/>
            <person name="Mortensen U.H."/>
            <person name="Andersen M.R."/>
            <person name="Baker S.E."/>
        </authorList>
    </citation>
    <scope>NUCLEOTIDE SEQUENCE [LARGE SCALE GENOMIC DNA]</scope>
    <source>
        <strain evidence="2 3">CBS 114.51</strain>
    </source>
</reference>
<name>A0A8T8XHV3_ASPJA</name>
<proteinExistence type="predicted"/>
<dbReference type="GeneID" id="37181300"/>
<accession>A0A8T8XHV3</accession>
<organism evidence="2 3">
    <name type="scientific">Aspergillus japonicus CBS 114.51</name>
    <dbReference type="NCBI Taxonomy" id="1448312"/>
    <lineage>
        <taxon>Eukaryota</taxon>
        <taxon>Fungi</taxon>
        <taxon>Dikarya</taxon>
        <taxon>Ascomycota</taxon>
        <taxon>Pezizomycotina</taxon>
        <taxon>Eurotiomycetes</taxon>
        <taxon>Eurotiomycetidae</taxon>
        <taxon>Eurotiales</taxon>
        <taxon>Aspergillaceae</taxon>
        <taxon>Aspergillus</taxon>
        <taxon>Aspergillus subgen. Circumdati</taxon>
    </lineage>
</organism>
<evidence type="ECO:0000313" key="2">
    <source>
        <dbReference type="EMBL" id="RAH87630.1"/>
    </source>
</evidence>
<dbReference type="Proteomes" id="UP000249497">
    <property type="component" value="Unassembled WGS sequence"/>
</dbReference>
<dbReference type="RefSeq" id="XP_025533524.1">
    <property type="nucleotide sequence ID" value="XM_025677607.1"/>
</dbReference>
<protein>
    <submittedName>
        <fullName evidence="2">Uncharacterized protein</fullName>
    </submittedName>
</protein>
<keyword evidence="3" id="KW-1185">Reference proteome</keyword>
<feature type="region of interest" description="Disordered" evidence="1">
    <location>
        <begin position="64"/>
        <end position="90"/>
    </location>
</feature>
<feature type="compositionally biased region" description="Low complexity" evidence="1">
    <location>
        <begin position="72"/>
        <end position="81"/>
    </location>
</feature>
<evidence type="ECO:0000313" key="3">
    <source>
        <dbReference type="Proteomes" id="UP000249497"/>
    </source>
</evidence>